<dbReference type="OrthoDB" id="9805710at2"/>
<keyword evidence="3" id="KW-1185">Reference proteome</keyword>
<dbReference type="PANTHER" id="PTHR43755">
    <property type="match status" value="1"/>
</dbReference>
<dbReference type="Proteomes" id="UP000280842">
    <property type="component" value="Unassembled WGS sequence"/>
</dbReference>
<comment type="caution">
    <text evidence="2">The sequence shown here is derived from an EMBL/GenBank/DDBJ whole genome shotgun (WGS) entry which is preliminary data.</text>
</comment>
<evidence type="ECO:0000259" key="1">
    <source>
        <dbReference type="Pfam" id="PF07992"/>
    </source>
</evidence>
<sequence>MAKVVIVGAGFAGHYGALILQDELKKIGGNHEITVISRVPKFTYIPSLVWVGINLMKAEKTQFDLKPVYDKLGINFIHGKVTEVWPDNKYVNVELPDGKTQKVDYDFLLMATGPYLNFEATEGLGPENGYTQSICSPPHATEAAANYLELVARLEKGDKATVVVGTGHGTATCQGAAFEYICNICNDLVDRGLRDKVRLIWLSNEPRLGDFGIDGLEAKRGSLIFTSEMMAEGLFADYGIEYQIRSHVHKVDNKKIYTENLDGEFKEIEYDFAMLIPPFKGQPIKWFDKDGNDITNKVCNPAGFVKVDANYGKSWEELDGPDWPKTYQSPVYENIFAAGIAFAPPGPLSEPNKSPNGTLIGPAPPRTGYTAELSGKAAALNIAEMIKGNKPTHHASMAETPGLCIASMKKHVFGGEAATIAIYPVARDYTKYPEYGRDLDSCTAEIGMAGAWFKYALHYAFLYKLQAKPFWKLIP</sequence>
<dbReference type="SUPFAM" id="SSF51905">
    <property type="entry name" value="FAD/NAD(P)-binding domain"/>
    <property type="match status" value="2"/>
</dbReference>
<dbReference type="InterPro" id="IPR052541">
    <property type="entry name" value="SQRD"/>
</dbReference>
<dbReference type="EMBL" id="REFO01000011">
    <property type="protein sequence ID" value="RMA97184.1"/>
    <property type="molecule type" value="Genomic_DNA"/>
</dbReference>
<dbReference type="AlphaFoldDB" id="A0A3M0BL71"/>
<evidence type="ECO:0000313" key="3">
    <source>
        <dbReference type="Proteomes" id="UP000280842"/>
    </source>
</evidence>
<protein>
    <submittedName>
        <fullName evidence="2">Sulfide:quinone oxidoreductase</fullName>
    </submittedName>
</protein>
<reference evidence="2 3" key="1">
    <citation type="submission" date="2018-10" db="EMBL/GenBank/DDBJ databases">
        <title>Genomic Encyclopedia of Archaeal and Bacterial Type Strains, Phase II (KMG-II): from individual species to whole genera.</title>
        <authorList>
            <person name="Goeker M."/>
        </authorList>
    </citation>
    <scope>NUCLEOTIDE SEQUENCE [LARGE SCALE GENOMIC DNA]</scope>
    <source>
        <strain evidence="2 3">VM1</strain>
    </source>
</reference>
<evidence type="ECO:0000313" key="2">
    <source>
        <dbReference type="EMBL" id="RMA97184.1"/>
    </source>
</evidence>
<organism evidence="2 3">
    <name type="scientific">Hydrogenothermus marinus</name>
    <dbReference type="NCBI Taxonomy" id="133270"/>
    <lineage>
        <taxon>Bacteria</taxon>
        <taxon>Pseudomonadati</taxon>
        <taxon>Aquificota</taxon>
        <taxon>Aquificia</taxon>
        <taxon>Aquificales</taxon>
        <taxon>Hydrogenothermaceae</taxon>
        <taxon>Hydrogenothermus</taxon>
    </lineage>
</organism>
<feature type="domain" description="FAD/NAD(P)-binding" evidence="1">
    <location>
        <begin position="3"/>
        <end position="167"/>
    </location>
</feature>
<dbReference type="InterPro" id="IPR036188">
    <property type="entry name" value="FAD/NAD-bd_sf"/>
</dbReference>
<dbReference type="Pfam" id="PF07992">
    <property type="entry name" value="Pyr_redox_2"/>
    <property type="match status" value="1"/>
</dbReference>
<dbReference type="Gene3D" id="3.50.50.100">
    <property type="match status" value="1"/>
</dbReference>
<proteinExistence type="predicted"/>
<dbReference type="RefSeq" id="WP_121922971.1">
    <property type="nucleotide sequence ID" value="NZ_REFO01000011.1"/>
</dbReference>
<dbReference type="GO" id="GO:0016491">
    <property type="term" value="F:oxidoreductase activity"/>
    <property type="evidence" value="ECO:0007669"/>
    <property type="project" value="InterPro"/>
</dbReference>
<dbReference type="PANTHER" id="PTHR43755:SF1">
    <property type="entry name" value="FAD-DEPENDENT PYRIDINE NUCLEOTIDE-DISULPHIDE OXIDOREDUCTASE"/>
    <property type="match status" value="1"/>
</dbReference>
<name>A0A3M0BL71_9AQUI</name>
<accession>A0A3M0BL71</accession>
<gene>
    <name evidence="2" type="ORF">CLV39_0839</name>
</gene>
<dbReference type="InterPro" id="IPR023753">
    <property type="entry name" value="FAD/NAD-binding_dom"/>
</dbReference>